<dbReference type="HOGENOM" id="CLU_027128_6_1_7"/>
<dbReference type="InterPro" id="IPR028082">
    <property type="entry name" value="Peripla_BP_I"/>
</dbReference>
<dbReference type="eggNOG" id="COG0683">
    <property type="taxonomic scope" value="Bacteria"/>
</dbReference>
<evidence type="ECO:0000313" key="6">
    <source>
        <dbReference type="Proteomes" id="UP000001784"/>
    </source>
</evidence>
<dbReference type="InParanoid" id="A0LKN5"/>
<organism evidence="5 6">
    <name type="scientific">Syntrophobacter fumaroxidans (strain DSM 10017 / MPOB)</name>
    <dbReference type="NCBI Taxonomy" id="335543"/>
    <lineage>
        <taxon>Bacteria</taxon>
        <taxon>Pseudomonadati</taxon>
        <taxon>Thermodesulfobacteriota</taxon>
        <taxon>Syntrophobacteria</taxon>
        <taxon>Syntrophobacterales</taxon>
        <taxon>Syntrophobacteraceae</taxon>
        <taxon>Syntrophobacter</taxon>
    </lineage>
</organism>
<dbReference type="KEGG" id="sfu:Sfum_2305"/>
<comment type="similarity">
    <text evidence="1">Belongs to the leucine-binding protein family.</text>
</comment>
<keyword evidence="2 3" id="KW-0732">Signal</keyword>
<dbReference type="PANTHER" id="PTHR30483">
    <property type="entry name" value="LEUCINE-SPECIFIC-BINDING PROTEIN"/>
    <property type="match status" value="1"/>
</dbReference>
<dbReference type="STRING" id="335543.Sfum_2305"/>
<evidence type="ECO:0000259" key="4">
    <source>
        <dbReference type="Pfam" id="PF13458"/>
    </source>
</evidence>
<feature type="domain" description="Leucine-binding protein" evidence="4">
    <location>
        <begin position="36"/>
        <end position="370"/>
    </location>
</feature>
<dbReference type="InterPro" id="IPR028081">
    <property type="entry name" value="Leu-bd"/>
</dbReference>
<protein>
    <submittedName>
        <fullName evidence="5">Extracellular ligand-binding receptor</fullName>
    </submittedName>
</protein>
<sequence precursor="true">MDHGELQGNAMRGAFWMFIALAAAVAAFPAQAADVIEIAAIYALTGEATDTNATSVRGVRIAVEEINARGGVLGRRLRLEIHDNRSTPIGSHLAAERAADSDAVAILGASRSPHSLPIAKVAQARGVPMITNHSTDPDITRVGNCIFRVCFTDEVQGAALARFAREDLKASTATLFVNLASEYSTGICQVFQKHFEQLGGRVILVREYKSRQRDFEDLVRDAGRVQADVLFLSGYDESGLIAVLAQDKGVTSKFVGGDGLANPSFLAKGGDRLKRAYYSSHWTPAMDSRRSREFTARYGDVPDFGTGTALAYDAVMVLADAIKRAGSAERGRIRAALAETRSFEGVTGVISFNGHGDPVKSVVIMEVRDGRPHYLKTMLP</sequence>
<keyword evidence="5" id="KW-0675">Receptor</keyword>
<dbReference type="Gene3D" id="3.40.50.2300">
    <property type="match status" value="2"/>
</dbReference>
<dbReference type="AlphaFoldDB" id="A0LKN5"/>
<accession>A0LKN5</accession>
<dbReference type="EMBL" id="CP000478">
    <property type="protein sequence ID" value="ABK17987.1"/>
    <property type="molecule type" value="Genomic_DNA"/>
</dbReference>
<dbReference type="OrthoDB" id="9772589at2"/>
<evidence type="ECO:0000256" key="1">
    <source>
        <dbReference type="ARBA" id="ARBA00010062"/>
    </source>
</evidence>
<feature type="signal peptide" evidence="3">
    <location>
        <begin position="1"/>
        <end position="32"/>
    </location>
</feature>
<dbReference type="RefSeq" id="WP_011699156.1">
    <property type="nucleotide sequence ID" value="NC_008554.1"/>
</dbReference>
<dbReference type="InterPro" id="IPR051010">
    <property type="entry name" value="BCAA_transport"/>
</dbReference>
<dbReference type="Proteomes" id="UP000001784">
    <property type="component" value="Chromosome"/>
</dbReference>
<reference evidence="5 6" key="1">
    <citation type="submission" date="2006-10" db="EMBL/GenBank/DDBJ databases">
        <title>Complete sequence of Syntrophobacter fumaroxidans MPOB.</title>
        <authorList>
            <consortium name="US DOE Joint Genome Institute"/>
            <person name="Copeland A."/>
            <person name="Lucas S."/>
            <person name="Lapidus A."/>
            <person name="Barry K."/>
            <person name="Detter J.C."/>
            <person name="Glavina del Rio T."/>
            <person name="Hammon N."/>
            <person name="Israni S."/>
            <person name="Pitluck S."/>
            <person name="Goltsman E.G."/>
            <person name="Martinez M."/>
            <person name="Schmutz J."/>
            <person name="Larimer F."/>
            <person name="Land M."/>
            <person name="Hauser L."/>
            <person name="Kyrpides N."/>
            <person name="Kim E."/>
            <person name="Boone D.R."/>
            <person name="Brockman F."/>
            <person name="Culley D."/>
            <person name="Ferry J."/>
            <person name="Gunsalus R."/>
            <person name="McInerney M.J."/>
            <person name="Morrison M."/>
            <person name="Plugge C."/>
            <person name="Rohlin L."/>
            <person name="Scholten J."/>
            <person name="Sieber J."/>
            <person name="Stams A.J.M."/>
            <person name="Worm P."/>
            <person name="Henstra A.M."/>
            <person name="Richardson P."/>
        </authorList>
    </citation>
    <scope>NUCLEOTIDE SEQUENCE [LARGE SCALE GENOMIC DNA]</scope>
    <source>
        <strain evidence="6">DSM 10017 / MPOB</strain>
    </source>
</reference>
<dbReference type="SUPFAM" id="SSF53822">
    <property type="entry name" value="Periplasmic binding protein-like I"/>
    <property type="match status" value="1"/>
</dbReference>
<dbReference type="CDD" id="cd06347">
    <property type="entry name" value="PBP1_ABC_LivK_ligand_binding-like"/>
    <property type="match status" value="1"/>
</dbReference>
<feature type="chain" id="PRO_5005333588" evidence="3">
    <location>
        <begin position="33"/>
        <end position="380"/>
    </location>
</feature>
<evidence type="ECO:0000256" key="3">
    <source>
        <dbReference type="SAM" id="SignalP"/>
    </source>
</evidence>
<evidence type="ECO:0000313" key="5">
    <source>
        <dbReference type="EMBL" id="ABK17987.1"/>
    </source>
</evidence>
<keyword evidence="6" id="KW-1185">Reference proteome</keyword>
<proteinExistence type="inferred from homology"/>
<dbReference type="Pfam" id="PF13458">
    <property type="entry name" value="Peripla_BP_6"/>
    <property type="match status" value="1"/>
</dbReference>
<gene>
    <name evidence="5" type="ordered locus">Sfum_2305</name>
</gene>
<evidence type="ECO:0000256" key="2">
    <source>
        <dbReference type="ARBA" id="ARBA00022729"/>
    </source>
</evidence>
<dbReference type="PANTHER" id="PTHR30483:SF6">
    <property type="entry name" value="PERIPLASMIC BINDING PROTEIN OF ABC TRANSPORTER FOR NATURAL AMINO ACIDS"/>
    <property type="match status" value="1"/>
</dbReference>
<name>A0LKN5_SYNFM</name>